<feature type="compositionally biased region" description="Basic and acidic residues" evidence="2">
    <location>
        <begin position="389"/>
        <end position="413"/>
    </location>
</feature>
<feature type="non-terminal residue" evidence="3">
    <location>
        <position position="1"/>
    </location>
</feature>
<organism evidence="3 4">
    <name type="scientific">Symbiodinium necroappetens</name>
    <dbReference type="NCBI Taxonomy" id="1628268"/>
    <lineage>
        <taxon>Eukaryota</taxon>
        <taxon>Sar</taxon>
        <taxon>Alveolata</taxon>
        <taxon>Dinophyceae</taxon>
        <taxon>Suessiales</taxon>
        <taxon>Symbiodiniaceae</taxon>
        <taxon>Symbiodinium</taxon>
    </lineage>
</organism>
<feature type="compositionally biased region" description="Basic and acidic residues" evidence="2">
    <location>
        <begin position="60"/>
        <end position="94"/>
    </location>
</feature>
<evidence type="ECO:0000256" key="1">
    <source>
        <dbReference type="SAM" id="Coils"/>
    </source>
</evidence>
<evidence type="ECO:0000256" key="2">
    <source>
        <dbReference type="SAM" id="MobiDB-lite"/>
    </source>
</evidence>
<dbReference type="OrthoDB" id="444580at2759"/>
<feature type="non-terminal residue" evidence="3">
    <location>
        <position position="720"/>
    </location>
</feature>
<evidence type="ECO:0000313" key="3">
    <source>
        <dbReference type="EMBL" id="CAE7218345.1"/>
    </source>
</evidence>
<feature type="coiled-coil region" evidence="1">
    <location>
        <begin position="333"/>
        <end position="360"/>
    </location>
</feature>
<dbReference type="Proteomes" id="UP000601435">
    <property type="component" value="Unassembled WGS sequence"/>
</dbReference>
<proteinExistence type="predicted"/>
<keyword evidence="4" id="KW-1185">Reference proteome</keyword>
<feature type="region of interest" description="Disordered" evidence="2">
    <location>
        <begin position="385"/>
        <end position="413"/>
    </location>
</feature>
<sequence length="720" mass="81393">TRDSAHQEPRPETSTSQGDARPPARPDLCLLLESTYEEAPGHKPAENEPEPPGHKPAGNEPERKPDENEAEPDGHKPAENKPEPPKLPAARDEVYEPSENEPQPPKLPDEPTEGAVYKRIYRVMKPRADGSFLIPESVRKDCVNKETRHNVVHLFEKCAWDVGKFTIKCRKLVEEIDELEVEEDYEFLTEEDMHDLNWSEERISGVKLHCAKFPNYVRTRLYDNKTMYWSNLKVRGKKKNVKRSMTQRMIDWEEDPPEDGKLKSNTDDFDFKGFEMADKAAAVQANPPELLDKKLAGLSIQKRLAKLDGFKTELSGVIQVLTQLPKPVDASLAQQMSTKIEELRKQLDESDTKLISLYNQGIIDGYSGECVQAMLLEPRAKQGPYWVAPKEEKPEPPKRGREGEGDGQKPAKKAMEKRVVLFCSNGLKITEMGPWPEVPATSIARNVRAAKLEGTKASGVESTGGLADNNASRDVDRLFRRFGLALKVPRDTITYHVPDTTETIDIPWIRPTAWVAFMLDKYPIFFTGCEGNFEVQLQSFWTCYEQVHPGHVVFRDRSRLSRTLPLLVHGDEGRYLKRSNFMICTVESVLGSEPQTRKKCSCCHDPCLARYSDFDVDMDPSMLQAVRVAAKQHTNVKGHPYLSKFLCFGLAKKQYADQPGLLDYAFQVLAEDMTALFHDGVIVGRICRVSRRVSARSDQGHVGVVSQPEAMASDDKLEEF</sequence>
<dbReference type="EMBL" id="CAJNJA010006972">
    <property type="protein sequence ID" value="CAE7218345.1"/>
    <property type="molecule type" value="Genomic_DNA"/>
</dbReference>
<name>A0A812JY95_9DINO</name>
<accession>A0A812JY95</accession>
<protein>
    <submittedName>
        <fullName evidence="3">Osm1 protein</fullName>
    </submittedName>
</protein>
<comment type="caution">
    <text evidence="3">The sequence shown here is derived from an EMBL/GenBank/DDBJ whole genome shotgun (WGS) entry which is preliminary data.</text>
</comment>
<gene>
    <name evidence="3" type="primary">osm1</name>
    <name evidence="3" type="ORF">SNEC2469_LOCUS2649</name>
</gene>
<dbReference type="AlphaFoldDB" id="A0A812JY95"/>
<keyword evidence="1" id="KW-0175">Coiled coil</keyword>
<feature type="compositionally biased region" description="Basic and acidic residues" evidence="2">
    <location>
        <begin position="1"/>
        <end position="11"/>
    </location>
</feature>
<evidence type="ECO:0000313" key="4">
    <source>
        <dbReference type="Proteomes" id="UP000601435"/>
    </source>
</evidence>
<reference evidence="3" key="1">
    <citation type="submission" date="2021-02" db="EMBL/GenBank/DDBJ databases">
        <authorList>
            <person name="Dougan E. K."/>
            <person name="Rhodes N."/>
            <person name="Thang M."/>
            <person name="Chan C."/>
        </authorList>
    </citation>
    <scope>NUCLEOTIDE SEQUENCE</scope>
</reference>
<feature type="region of interest" description="Disordered" evidence="2">
    <location>
        <begin position="1"/>
        <end position="113"/>
    </location>
</feature>